<dbReference type="InterPro" id="IPR031142">
    <property type="entry name" value="SPX_prot"/>
</dbReference>
<dbReference type="PANTHER" id="PTHR45978:SF7">
    <property type="entry name" value="SPX DOMAIN-CONTAINING PROTEIN 4"/>
    <property type="match status" value="1"/>
</dbReference>
<dbReference type="STRING" id="35608.A0A2U1KZR8"/>
<dbReference type="Pfam" id="PF00637">
    <property type="entry name" value="Clathrin"/>
    <property type="match status" value="1"/>
</dbReference>
<protein>
    <submittedName>
        <fullName evidence="1">Clathrin, heavy chain isoform 2</fullName>
    </submittedName>
</protein>
<dbReference type="Gene3D" id="1.25.40.730">
    <property type="match status" value="1"/>
</dbReference>
<dbReference type="EMBL" id="PKPP01012506">
    <property type="protein sequence ID" value="PWA42272.1"/>
    <property type="molecule type" value="Genomic_DNA"/>
</dbReference>
<name>A0A2U1KZR8_ARTAN</name>
<proteinExistence type="predicted"/>
<dbReference type="Gene3D" id="1.25.40.10">
    <property type="entry name" value="Tetratricopeptide repeat domain"/>
    <property type="match status" value="1"/>
</dbReference>
<dbReference type="PANTHER" id="PTHR45978">
    <property type="entry name" value="SPX DOMAIN-CONTAINING PROTEIN 3"/>
    <property type="match status" value="1"/>
</dbReference>
<sequence>MKQELKERIEQEKEKNWKNGNFTSESEFNDDMMAIRKDFVTIHGEMVLLKNYSSLNFADGTTSSCEAIHGCSSEQQCIWCEYEALNDIYVGEIGQSHDNFDQIGLAQKIKKHELLEMRCVAGYVYRKTGRWKHVTLSKKDKVYHDATESASECGDYELAEELLVYFIEQKEAMRWELKAEKRQLDDNKRAAWMEAKKTWMDMENEYGSMLRQKAKIRWDAEGDEYSKIFHAYIK</sequence>
<keyword evidence="2" id="KW-1185">Reference proteome</keyword>
<dbReference type="InterPro" id="IPR011990">
    <property type="entry name" value="TPR-like_helical_dom_sf"/>
</dbReference>
<gene>
    <name evidence="1" type="ORF">CTI12_AA546330</name>
</gene>
<accession>A0A2U1KZR8</accession>
<evidence type="ECO:0000313" key="2">
    <source>
        <dbReference type="Proteomes" id="UP000245207"/>
    </source>
</evidence>
<organism evidence="1 2">
    <name type="scientific">Artemisia annua</name>
    <name type="common">Sweet wormwood</name>
    <dbReference type="NCBI Taxonomy" id="35608"/>
    <lineage>
        <taxon>Eukaryota</taxon>
        <taxon>Viridiplantae</taxon>
        <taxon>Streptophyta</taxon>
        <taxon>Embryophyta</taxon>
        <taxon>Tracheophyta</taxon>
        <taxon>Spermatophyta</taxon>
        <taxon>Magnoliopsida</taxon>
        <taxon>eudicotyledons</taxon>
        <taxon>Gunneridae</taxon>
        <taxon>Pentapetalae</taxon>
        <taxon>asterids</taxon>
        <taxon>campanulids</taxon>
        <taxon>Asterales</taxon>
        <taxon>Asteraceae</taxon>
        <taxon>Asteroideae</taxon>
        <taxon>Anthemideae</taxon>
        <taxon>Artemisiinae</taxon>
        <taxon>Artemisia</taxon>
    </lineage>
</organism>
<dbReference type="InterPro" id="IPR055358">
    <property type="entry name" value="CHCR"/>
</dbReference>
<evidence type="ECO:0000313" key="1">
    <source>
        <dbReference type="EMBL" id="PWA42272.1"/>
    </source>
</evidence>
<comment type="caution">
    <text evidence="1">The sequence shown here is derived from an EMBL/GenBank/DDBJ whole genome shotgun (WGS) entry which is preliminary data.</text>
</comment>
<dbReference type="GO" id="GO:0016036">
    <property type="term" value="P:cellular response to phosphate starvation"/>
    <property type="evidence" value="ECO:0007669"/>
    <property type="project" value="InterPro"/>
</dbReference>
<reference evidence="1 2" key="1">
    <citation type="journal article" date="2018" name="Mol. Plant">
        <title>The genome of Artemisia annua provides insight into the evolution of Asteraceae family and artemisinin biosynthesis.</title>
        <authorList>
            <person name="Shen Q."/>
            <person name="Zhang L."/>
            <person name="Liao Z."/>
            <person name="Wang S."/>
            <person name="Yan T."/>
            <person name="Shi P."/>
            <person name="Liu M."/>
            <person name="Fu X."/>
            <person name="Pan Q."/>
            <person name="Wang Y."/>
            <person name="Lv Z."/>
            <person name="Lu X."/>
            <person name="Zhang F."/>
            <person name="Jiang W."/>
            <person name="Ma Y."/>
            <person name="Chen M."/>
            <person name="Hao X."/>
            <person name="Li L."/>
            <person name="Tang Y."/>
            <person name="Lv G."/>
            <person name="Zhou Y."/>
            <person name="Sun X."/>
            <person name="Brodelius P.E."/>
            <person name="Rose J.K.C."/>
            <person name="Tang K."/>
        </authorList>
    </citation>
    <scope>NUCLEOTIDE SEQUENCE [LARGE SCALE GENOMIC DNA]</scope>
    <source>
        <strain evidence="2">cv. Huhao1</strain>
        <tissue evidence="1">Leaf</tissue>
    </source>
</reference>
<dbReference type="OrthoDB" id="1741500at2759"/>
<dbReference type="AlphaFoldDB" id="A0A2U1KZR8"/>
<dbReference type="Proteomes" id="UP000245207">
    <property type="component" value="Unassembled WGS sequence"/>
</dbReference>